<evidence type="ECO:0000259" key="3">
    <source>
        <dbReference type="Pfam" id="PF20990"/>
    </source>
</evidence>
<proteinExistence type="predicted"/>
<feature type="domain" description="Predicted membrane protein YciQ-like C-terminal" evidence="3">
    <location>
        <begin position="45"/>
        <end position="288"/>
    </location>
</feature>
<keyword evidence="2" id="KW-0812">Transmembrane</keyword>
<keyword evidence="2" id="KW-1133">Transmembrane helix</keyword>
<feature type="transmembrane region" description="Helical" evidence="2">
    <location>
        <begin position="182"/>
        <end position="202"/>
    </location>
</feature>
<feature type="transmembrane region" description="Helical" evidence="2">
    <location>
        <begin position="12"/>
        <end position="31"/>
    </location>
</feature>
<evidence type="ECO:0000313" key="4">
    <source>
        <dbReference type="EMBL" id="PIR85727.1"/>
    </source>
</evidence>
<protein>
    <recommendedName>
        <fullName evidence="3">Predicted membrane protein YciQ-like C-terminal domain-containing protein</fullName>
    </recommendedName>
</protein>
<evidence type="ECO:0000256" key="1">
    <source>
        <dbReference type="SAM" id="MobiDB-lite"/>
    </source>
</evidence>
<keyword evidence="2" id="KW-0472">Membrane</keyword>
<feature type="non-terminal residue" evidence="4">
    <location>
        <position position="1"/>
    </location>
</feature>
<sequence>VDKQIMERLSIWPLWLLGSLAWFVWLIWFLYRYYVAHKTGASIIAQYEPYEDFKPMYTGLLFDGRIDPHDITAGIVYLAEQGFFKIKHIGRKKFFFIDTDDYEIELLRPYSEVGTDFQKQIFTLLFSEGATIGSIVVLSDLAKDTSQQKENYKVVTALQSAAEKDLVAQGFFEHKWNMPLKLSFSLLITLLALLLVTFLIGAEMSSPIAIASLTFLFSSIISLFFYRRRTRKGCEALDYLKGFKLFLSVTDKERFAFHDAPKKSPEQFMEYLPYAIAFKVEKEWAKVFEGITIPTPSWYEDNTGGTFSALYLTNSLGTFSSAVASSGVSSSASSGGGSSGGGAGGGGGGSW</sequence>
<dbReference type="EMBL" id="PFBG01000031">
    <property type="protein sequence ID" value="PIR85727.1"/>
    <property type="molecule type" value="Genomic_DNA"/>
</dbReference>
<evidence type="ECO:0000313" key="5">
    <source>
        <dbReference type="Proteomes" id="UP000229612"/>
    </source>
</evidence>
<comment type="caution">
    <text evidence="4">The sequence shown here is derived from an EMBL/GenBank/DDBJ whole genome shotgun (WGS) entry which is preliminary data.</text>
</comment>
<dbReference type="InterPro" id="IPR048389">
    <property type="entry name" value="YciQ-like_C"/>
</dbReference>
<feature type="compositionally biased region" description="Gly residues" evidence="1">
    <location>
        <begin position="334"/>
        <end position="351"/>
    </location>
</feature>
<accession>A0A2H0UH46</accession>
<dbReference type="Proteomes" id="UP000229612">
    <property type="component" value="Unassembled WGS sequence"/>
</dbReference>
<dbReference type="Pfam" id="PF20990">
    <property type="entry name" value="DUF2207_C"/>
    <property type="match status" value="1"/>
</dbReference>
<organism evidence="4 5">
    <name type="scientific">Candidatus Kaiserbacteria bacterium CG10_big_fil_rev_8_21_14_0_10_44_10</name>
    <dbReference type="NCBI Taxonomy" id="1974606"/>
    <lineage>
        <taxon>Bacteria</taxon>
        <taxon>Candidatus Kaiseribacteriota</taxon>
    </lineage>
</organism>
<reference evidence="5" key="1">
    <citation type="submission" date="2017-09" db="EMBL/GenBank/DDBJ databases">
        <title>Depth-based differentiation of microbial function through sediment-hosted aquifers and enrichment of novel symbionts in the deep terrestrial subsurface.</title>
        <authorList>
            <person name="Probst A.J."/>
            <person name="Ladd B."/>
            <person name="Jarett J.K."/>
            <person name="Geller-Mcgrath D.E."/>
            <person name="Sieber C.M.K."/>
            <person name="Emerson J.B."/>
            <person name="Anantharaman K."/>
            <person name="Thomas B.C."/>
            <person name="Malmstrom R."/>
            <person name="Stieglmeier M."/>
            <person name="Klingl A."/>
            <person name="Woyke T."/>
            <person name="Ryan C.M."/>
            <person name="Banfield J.F."/>
        </authorList>
    </citation>
    <scope>NUCLEOTIDE SEQUENCE [LARGE SCALE GENOMIC DNA]</scope>
</reference>
<feature type="region of interest" description="Disordered" evidence="1">
    <location>
        <begin position="330"/>
        <end position="351"/>
    </location>
</feature>
<feature type="transmembrane region" description="Helical" evidence="2">
    <location>
        <begin position="208"/>
        <end position="226"/>
    </location>
</feature>
<name>A0A2H0UH46_9BACT</name>
<evidence type="ECO:0000256" key="2">
    <source>
        <dbReference type="SAM" id="Phobius"/>
    </source>
</evidence>
<dbReference type="AlphaFoldDB" id="A0A2H0UH46"/>
<gene>
    <name evidence="4" type="ORF">COU14_02760</name>
</gene>